<evidence type="ECO:0000256" key="10">
    <source>
        <dbReference type="ARBA" id="ARBA00023204"/>
    </source>
</evidence>
<accession>A0A6C0IRN7</accession>
<dbReference type="EC" id="2.7.7.7" evidence="1"/>
<dbReference type="InterPro" id="IPR037160">
    <property type="entry name" value="DNA_Pol_thumb_sf"/>
</dbReference>
<dbReference type="GO" id="GO:0003887">
    <property type="term" value="F:DNA-directed DNA polymerase activity"/>
    <property type="evidence" value="ECO:0007669"/>
    <property type="project" value="UniProtKB-KW"/>
</dbReference>
<evidence type="ECO:0000313" key="15">
    <source>
        <dbReference type="EMBL" id="QHT94173.1"/>
    </source>
</evidence>
<dbReference type="Pfam" id="PF14792">
    <property type="entry name" value="DNA_pol_B_palm"/>
    <property type="match status" value="1"/>
</dbReference>
<evidence type="ECO:0000256" key="6">
    <source>
        <dbReference type="ARBA" id="ARBA00022705"/>
    </source>
</evidence>
<dbReference type="InterPro" id="IPR012340">
    <property type="entry name" value="NA-bd_OB-fold"/>
</dbReference>
<evidence type="ECO:0000256" key="11">
    <source>
        <dbReference type="ARBA" id="ARBA00049244"/>
    </source>
</evidence>
<keyword evidence="5" id="KW-0548">Nucleotidyltransferase</keyword>
<feature type="region of interest" description="Disordered" evidence="12">
    <location>
        <begin position="1"/>
        <end position="22"/>
    </location>
</feature>
<dbReference type="PANTHER" id="PTHR11276:SF28">
    <property type="entry name" value="DNA POLYMERASE LAMBDA"/>
    <property type="match status" value="1"/>
</dbReference>
<keyword evidence="3" id="KW-0237">DNA synthesis</keyword>
<evidence type="ECO:0000259" key="13">
    <source>
        <dbReference type="SMART" id="SM00483"/>
    </source>
</evidence>
<dbReference type="InterPro" id="IPR029398">
    <property type="entry name" value="PolB_thumb"/>
</dbReference>
<keyword evidence="2" id="KW-0436">Ligase</keyword>
<keyword evidence="9" id="KW-0520">NAD</keyword>
<dbReference type="Gene3D" id="1.10.150.20">
    <property type="entry name" value="5' to 3' exonuclease, C-terminal subdomain"/>
    <property type="match status" value="1"/>
</dbReference>
<dbReference type="InterPro" id="IPR002054">
    <property type="entry name" value="DNA-dir_DNA_pol_X"/>
</dbReference>
<dbReference type="Pfam" id="PF10391">
    <property type="entry name" value="DNA_pol_lambd_f"/>
    <property type="match status" value="1"/>
</dbReference>
<evidence type="ECO:0000259" key="14">
    <source>
        <dbReference type="SMART" id="SM00532"/>
    </source>
</evidence>
<evidence type="ECO:0000256" key="1">
    <source>
        <dbReference type="ARBA" id="ARBA00012417"/>
    </source>
</evidence>
<feature type="domain" description="NAD-dependent DNA ligase N-terminal" evidence="14">
    <location>
        <begin position="518"/>
        <end position="911"/>
    </location>
</feature>
<keyword evidence="6" id="KW-0235">DNA replication</keyword>
<dbReference type="Pfam" id="PF14716">
    <property type="entry name" value="HHH_8"/>
    <property type="match status" value="1"/>
</dbReference>
<protein>
    <recommendedName>
        <fullName evidence="1">DNA-directed DNA polymerase</fullName>
        <ecNumber evidence="1">2.7.7.7</ecNumber>
    </recommendedName>
</protein>
<dbReference type="GO" id="GO:0003911">
    <property type="term" value="F:DNA ligase (NAD+) activity"/>
    <property type="evidence" value="ECO:0007669"/>
    <property type="project" value="InterPro"/>
</dbReference>
<dbReference type="CDD" id="cd00141">
    <property type="entry name" value="NT_POLXc"/>
    <property type="match status" value="1"/>
</dbReference>
<dbReference type="Gene3D" id="3.40.50.10190">
    <property type="entry name" value="BRCT domain"/>
    <property type="match status" value="1"/>
</dbReference>
<dbReference type="InterPro" id="IPR043519">
    <property type="entry name" value="NT_sf"/>
</dbReference>
<dbReference type="EMBL" id="MN740217">
    <property type="protein sequence ID" value="QHT94173.1"/>
    <property type="molecule type" value="Genomic_DNA"/>
</dbReference>
<dbReference type="PANTHER" id="PTHR11276">
    <property type="entry name" value="DNA POLYMERASE TYPE-X FAMILY MEMBER"/>
    <property type="match status" value="1"/>
</dbReference>
<keyword evidence="4" id="KW-0808">Transferase</keyword>
<dbReference type="InterPro" id="IPR036420">
    <property type="entry name" value="BRCT_dom_sf"/>
</dbReference>
<dbReference type="Gene3D" id="3.30.470.30">
    <property type="entry name" value="DNA ligase/mRNA capping enzyme"/>
    <property type="match status" value="1"/>
</dbReference>
<name>A0A6C0IRN7_9ZZZZ</name>
<evidence type="ECO:0000256" key="4">
    <source>
        <dbReference type="ARBA" id="ARBA00022679"/>
    </source>
</evidence>
<dbReference type="Gene3D" id="1.10.150.110">
    <property type="entry name" value="DNA polymerase beta, N-terminal domain-like"/>
    <property type="match status" value="1"/>
</dbReference>
<dbReference type="PRINTS" id="PR00870">
    <property type="entry name" value="DNAPOLXBETA"/>
</dbReference>
<organism evidence="15">
    <name type="scientific">viral metagenome</name>
    <dbReference type="NCBI Taxonomy" id="1070528"/>
    <lineage>
        <taxon>unclassified sequences</taxon>
        <taxon>metagenomes</taxon>
        <taxon>organismal metagenomes</taxon>
    </lineage>
</organism>
<evidence type="ECO:0000256" key="3">
    <source>
        <dbReference type="ARBA" id="ARBA00022634"/>
    </source>
</evidence>
<reference evidence="15" key="1">
    <citation type="journal article" date="2020" name="Nature">
        <title>Giant virus diversity and host interactions through global metagenomics.</title>
        <authorList>
            <person name="Schulz F."/>
            <person name="Roux S."/>
            <person name="Paez-Espino D."/>
            <person name="Jungbluth S."/>
            <person name="Walsh D.A."/>
            <person name="Denef V.J."/>
            <person name="McMahon K.D."/>
            <person name="Konstantinidis K.T."/>
            <person name="Eloe-Fadrosh E.A."/>
            <person name="Kyrpides N.C."/>
            <person name="Woyke T."/>
        </authorList>
    </citation>
    <scope>NUCLEOTIDE SEQUENCE</scope>
    <source>
        <strain evidence="15">GVMAG-M-3300024258-28</strain>
    </source>
</reference>
<dbReference type="InterPro" id="IPR018944">
    <property type="entry name" value="DNA_pol_lambd_fingers_domain"/>
</dbReference>
<dbReference type="PRINTS" id="PR00869">
    <property type="entry name" value="DNAPOLX"/>
</dbReference>
<dbReference type="Gene3D" id="3.30.210.10">
    <property type="entry name" value="DNA polymerase, thumb domain"/>
    <property type="match status" value="1"/>
</dbReference>
<dbReference type="SUPFAM" id="SSF81585">
    <property type="entry name" value="PsbU/PolX domain-like"/>
    <property type="match status" value="1"/>
</dbReference>
<dbReference type="Pfam" id="PF14791">
    <property type="entry name" value="DNA_pol_B_thumb"/>
    <property type="match status" value="1"/>
</dbReference>
<dbReference type="Gene3D" id="2.40.50.140">
    <property type="entry name" value="Nucleic acid-binding proteins"/>
    <property type="match status" value="1"/>
</dbReference>
<dbReference type="SUPFAM" id="SSF81301">
    <property type="entry name" value="Nucleotidyltransferase"/>
    <property type="match status" value="1"/>
</dbReference>
<keyword evidence="10" id="KW-0234">DNA repair</keyword>
<evidence type="ECO:0000256" key="7">
    <source>
        <dbReference type="ARBA" id="ARBA00022763"/>
    </source>
</evidence>
<dbReference type="GO" id="GO:0005634">
    <property type="term" value="C:nucleus"/>
    <property type="evidence" value="ECO:0007669"/>
    <property type="project" value="TreeGrafter"/>
</dbReference>
<dbReference type="InterPro" id="IPR010996">
    <property type="entry name" value="HHH_MUS81"/>
</dbReference>
<dbReference type="GO" id="GO:0006303">
    <property type="term" value="P:double-strand break repair via nonhomologous end joining"/>
    <property type="evidence" value="ECO:0007669"/>
    <property type="project" value="TreeGrafter"/>
</dbReference>
<keyword evidence="8" id="KW-0239">DNA-directed DNA polymerase</keyword>
<dbReference type="InterPro" id="IPR004150">
    <property type="entry name" value="NAD_DNA_ligase_OB"/>
</dbReference>
<dbReference type="AlphaFoldDB" id="A0A6C0IRN7"/>
<dbReference type="InterPro" id="IPR027421">
    <property type="entry name" value="DNA_pol_lamdba_lyase_dom_sf"/>
</dbReference>
<keyword evidence="7" id="KW-0227">DNA damage</keyword>
<dbReference type="Gene3D" id="3.30.460.10">
    <property type="entry name" value="Beta Polymerase, domain 2"/>
    <property type="match status" value="1"/>
</dbReference>
<dbReference type="InterPro" id="IPR002008">
    <property type="entry name" value="DNA_pol_X_beta-like"/>
</dbReference>
<dbReference type="SUPFAM" id="SSF50249">
    <property type="entry name" value="Nucleic acid-binding proteins"/>
    <property type="match status" value="1"/>
</dbReference>
<dbReference type="GO" id="GO:0006260">
    <property type="term" value="P:DNA replication"/>
    <property type="evidence" value="ECO:0007669"/>
    <property type="project" value="UniProtKB-KW"/>
</dbReference>
<dbReference type="InterPro" id="IPR013840">
    <property type="entry name" value="DNAligase_N"/>
</dbReference>
<evidence type="ECO:0000256" key="8">
    <source>
        <dbReference type="ARBA" id="ARBA00022932"/>
    </source>
</evidence>
<dbReference type="SMART" id="SM00532">
    <property type="entry name" value="LIGANc"/>
    <property type="match status" value="1"/>
</dbReference>
<evidence type="ECO:0000256" key="9">
    <source>
        <dbReference type="ARBA" id="ARBA00023027"/>
    </source>
</evidence>
<sequence>MNTKKYNSKETRPKNKTKKTKKVRLNEKIIEMLHKLSKLMKSKGEHIKVLAYTKAMDSVVQTKEDIKKVEELRGKPNIGDSIIKKCEIYIKTGTLPIFEEEKSNPVNIFTGVHGIGPKKAEELVNKHNIQTIDELKTHPELLNDTQKKGLQYYEHIIKRIPRKEIDAYKQVFDNILNKLDVNEFTYEIVGSYRRGAKDSGDIDVILSGKNSEIFEKLIEQLSNQKILLEILSKGQTKCLGIAKLPKYRTARRVDFLFATEVEYPFSILYFTGSQTFNTAMRGYALKMGMSLNEHGLYKKISGIKEEKLDLNIKEEKDIFKALHLEYKTPIERIDGNSVVSTIPTIKSQEEPEDADCYSSCDVVPAGKCATDCEPSWTDDKHKKSRNWCSCNVDKQSCGIHICKDKIAPVKVKKTRKQNPVKTNKRITIKKIQMKEKVEEPVIEKVEEPVIEKVEEPVIEKVEEPVIEKVEEPVIEKIEEPVIEKIEENKLVLEEEMKTRSLVVKEKVELFKIKGIEVLTQCTEKELIQMLQEANKYYYNDEPLMNDNTYDILKEYIEHTYPTNEMVKDIGAEVTKNKVTLPYFMGSMDKIKPDTKALGSWLKQYKGGYVLSCKLDGISGLYSTEEEEAKLYTRGNGKVGQDISYLIPYLNLPTEKGVVVRGELIMLKDTFQKKYASTFANARNMVSGLINSKKIDNKIKDIHFVAYEVIKPELNIMDQMKLLETNKFKVVEYESTNKLSNEILSTKLVDWRNNYKYEMDGVIVADNNMHERKEKNPEYAFAFKMVISDQVAEAKVIDVIWTPSKSGYLKPKVRIEPVRLGGVKIEYATGFNGSFIENNKVGIGAKIMLIRSGDVIPHIKEVIEQAEEAKMPNVAYHWNESHVDIVLDNMEENDVVKEKNITAFFTTLGVEGLSTGNVKRIMKTGYNSIAKILLMKKVEFEKVEGFKEKMVEKVYSGIQEKVTKASLVDIMIASNMFGRGIGKRKIQPIMDMYPDILISKESFEEKIMLLKQVPNIGKENANSFVSNINVFMKFLKEAELEYKLEEKEQKEQKEEKEENTIVADHVLTGKNVVMTKVRDKEIQIKLGEVGGHLVDTINKHTFVLIVKNKEDVSNKTKKALELGVAIMDVDEFKKKYM</sequence>
<dbReference type="GO" id="GO:0003677">
    <property type="term" value="F:DNA binding"/>
    <property type="evidence" value="ECO:0007669"/>
    <property type="project" value="InterPro"/>
</dbReference>
<dbReference type="SUPFAM" id="SSF47802">
    <property type="entry name" value="DNA polymerase beta, N-terminal domain-like"/>
    <property type="match status" value="1"/>
</dbReference>
<proteinExistence type="predicted"/>
<comment type="catalytic activity">
    <reaction evidence="11">
        <text>DNA(n) + a 2'-deoxyribonucleoside 5'-triphosphate = DNA(n+1) + diphosphate</text>
        <dbReference type="Rhea" id="RHEA:22508"/>
        <dbReference type="Rhea" id="RHEA-COMP:17339"/>
        <dbReference type="Rhea" id="RHEA-COMP:17340"/>
        <dbReference type="ChEBI" id="CHEBI:33019"/>
        <dbReference type="ChEBI" id="CHEBI:61560"/>
        <dbReference type="ChEBI" id="CHEBI:173112"/>
        <dbReference type="EC" id="2.7.7.7"/>
    </reaction>
</comment>
<dbReference type="Pfam" id="PF03120">
    <property type="entry name" value="OB_DNA_ligase"/>
    <property type="match status" value="1"/>
</dbReference>
<evidence type="ECO:0000256" key="5">
    <source>
        <dbReference type="ARBA" id="ARBA00022695"/>
    </source>
</evidence>
<dbReference type="InterPro" id="IPR022312">
    <property type="entry name" value="DNA_pol_X"/>
</dbReference>
<evidence type="ECO:0000256" key="12">
    <source>
        <dbReference type="SAM" id="MobiDB-lite"/>
    </source>
</evidence>
<dbReference type="InterPro" id="IPR028207">
    <property type="entry name" value="DNA_pol_B_palm_palm"/>
</dbReference>
<feature type="domain" description="DNA-directed DNA polymerase X" evidence="13">
    <location>
        <begin position="24"/>
        <end position="333"/>
    </location>
</feature>
<dbReference type="SUPFAM" id="SSF56091">
    <property type="entry name" value="DNA ligase/mRNA capping enzyme, catalytic domain"/>
    <property type="match status" value="1"/>
</dbReference>
<evidence type="ECO:0000256" key="2">
    <source>
        <dbReference type="ARBA" id="ARBA00022598"/>
    </source>
</evidence>
<dbReference type="SMART" id="SM00483">
    <property type="entry name" value="POLXc"/>
    <property type="match status" value="1"/>
</dbReference>